<feature type="transmembrane region" description="Helical" evidence="7">
    <location>
        <begin position="21"/>
        <end position="42"/>
    </location>
</feature>
<dbReference type="Pfam" id="PF07690">
    <property type="entry name" value="MFS_1"/>
    <property type="match status" value="1"/>
</dbReference>
<keyword evidence="4 7" id="KW-0812">Transmembrane</keyword>
<gene>
    <name evidence="9" type="ORF">M6D93_06995</name>
</gene>
<dbReference type="Proteomes" id="UP001056336">
    <property type="component" value="Chromosome"/>
</dbReference>
<evidence type="ECO:0000256" key="6">
    <source>
        <dbReference type="ARBA" id="ARBA00023136"/>
    </source>
</evidence>
<keyword evidence="2" id="KW-0813">Transport</keyword>
<dbReference type="PANTHER" id="PTHR43045:SF1">
    <property type="entry name" value="SHIKIMATE TRANSPORTER"/>
    <property type="match status" value="1"/>
</dbReference>
<sequence>MSAANPAPHGTSAANSAPRRAALASFFGTAVEYYDFFVYGTAAALAFNKVFFPKADPATGTLLALATYGVAYVARPVGALVLGHLGDRIGRKRILVFTLALMGLSTFSIGCLPDYRHIGLWAPGLLIALRLLQGFSAGGEQSGASSLTLEHAPAHRRGFFTSWTLSGSQAGLILATLIFIPITSLPKQDQLDWAWRVPFLLSAVVVAVAFVIRLRMPETPAFQEAQDKHELAKLPVAELLRDQWGDVLRVLLCAFVAVVSTVTAVFGLSYATDQGISKTTMLWAVVVANVFALGFQPVYAIISDRIGRKPVFIAGVLACGVIIYPYFMAITSGNVLLVFLGAVAITSVAYSAPNAIWPSFYNEMFPTRVRYSGVAIGTQLGFLLAGFTPTIGKAIETHGRNGWVPVAIFTSACCLISAIAAATARETYNVGIEDLGRRGHARADDWPSTTIPTTAGQRS</sequence>
<evidence type="ECO:0000313" key="9">
    <source>
        <dbReference type="EMBL" id="UQX89739.1"/>
    </source>
</evidence>
<feature type="domain" description="Major facilitator superfamily (MFS) profile" evidence="8">
    <location>
        <begin position="21"/>
        <end position="429"/>
    </location>
</feature>
<evidence type="ECO:0000256" key="7">
    <source>
        <dbReference type="SAM" id="Phobius"/>
    </source>
</evidence>
<dbReference type="RefSeq" id="WP_249773635.1">
    <property type="nucleotide sequence ID" value="NZ_CP097332.1"/>
</dbReference>
<name>A0ABY4R454_9ACTN</name>
<reference evidence="9" key="1">
    <citation type="journal article" date="2018" name="Int. J. Syst. Evol. Microbiol.">
        <title>Jatrophihabitans telluris sp. nov., isolated from sediment soil of lava forest wetlands and the emended description of the genus Jatrophihabitans.</title>
        <authorList>
            <person name="Lee K.C."/>
            <person name="Suh M.K."/>
            <person name="Eom M.K."/>
            <person name="Kim K.K."/>
            <person name="Kim J.S."/>
            <person name="Kim D.S."/>
            <person name="Ko S.H."/>
            <person name="Shin Y.K."/>
            <person name="Lee J.S."/>
        </authorList>
    </citation>
    <scope>NUCLEOTIDE SEQUENCE</scope>
    <source>
        <strain evidence="9">N237</strain>
    </source>
</reference>
<dbReference type="InterPro" id="IPR011701">
    <property type="entry name" value="MFS"/>
</dbReference>
<feature type="transmembrane region" description="Helical" evidence="7">
    <location>
        <begin position="311"/>
        <end position="329"/>
    </location>
</feature>
<proteinExistence type="predicted"/>
<keyword evidence="5 7" id="KW-1133">Transmembrane helix</keyword>
<evidence type="ECO:0000256" key="3">
    <source>
        <dbReference type="ARBA" id="ARBA00022475"/>
    </source>
</evidence>
<dbReference type="InterPro" id="IPR036259">
    <property type="entry name" value="MFS_trans_sf"/>
</dbReference>
<keyword evidence="6 7" id="KW-0472">Membrane</keyword>
<dbReference type="PROSITE" id="PS00217">
    <property type="entry name" value="SUGAR_TRANSPORT_2"/>
    <property type="match status" value="1"/>
</dbReference>
<keyword evidence="3" id="KW-1003">Cell membrane</keyword>
<feature type="transmembrane region" description="Helical" evidence="7">
    <location>
        <begin position="335"/>
        <end position="357"/>
    </location>
</feature>
<evidence type="ECO:0000256" key="5">
    <source>
        <dbReference type="ARBA" id="ARBA00022989"/>
    </source>
</evidence>
<dbReference type="SUPFAM" id="SSF103473">
    <property type="entry name" value="MFS general substrate transporter"/>
    <property type="match status" value="1"/>
</dbReference>
<accession>A0ABY4R454</accession>
<evidence type="ECO:0000256" key="2">
    <source>
        <dbReference type="ARBA" id="ARBA00022448"/>
    </source>
</evidence>
<dbReference type="PANTHER" id="PTHR43045">
    <property type="entry name" value="SHIKIMATE TRANSPORTER"/>
    <property type="match status" value="1"/>
</dbReference>
<evidence type="ECO:0000259" key="8">
    <source>
        <dbReference type="PROSITE" id="PS50850"/>
    </source>
</evidence>
<dbReference type="PROSITE" id="PS50850">
    <property type="entry name" value="MFS"/>
    <property type="match status" value="1"/>
</dbReference>
<dbReference type="Pfam" id="PF00083">
    <property type="entry name" value="Sugar_tr"/>
    <property type="match status" value="1"/>
</dbReference>
<dbReference type="EMBL" id="CP097332">
    <property type="protein sequence ID" value="UQX89739.1"/>
    <property type="molecule type" value="Genomic_DNA"/>
</dbReference>
<feature type="transmembrane region" description="Helical" evidence="7">
    <location>
        <begin position="159"/>
        <end position="181"/>
    </location>
</feature>
<dbReference type="InterPro" id="IPR005829">
    <property type="entry name" value="Sugar_transporter_CS"/>
</dbReference>
<feature type="transmembrane region" description="Helical" evidence="7">
    <location>
        <begin position="250"/>
        <end position="270"/>
    </location>
</feature>
<dbReference type="InterPro" id="IPR005828">
    <property type="entry name" value="MFS_sugar_transport-like"/>
</dbReference>
<feature type="transmembrane region" description="Helical" evidence="7">
    <location>
        <begin position="193"/>
        <end position="212"/>
    </location>
</feature>
<evidence type="ECO:0000313" key="10">
    <source>
        <dbReference type="Proteomes" id="UP001056336"/>
    </source>
</evidence>
<reference evidence="9" key="2">
    <citation type="submission" date="2022-05" db="EMBL/GenBank/DDBJ databases">
        <authorList>
            <person name="Kim J.-S."/>
            <person name="Lee K."/>
            <person name="Suh M."/>
            <person name="Eom M."/>
            <person name="Kim J.-S."/>
            <person name="Kim D.-S."/>
            <person name="Ko S.-H."/>
            <person name="Shin Y."/>
            <person name="Lee J.-S."/>
        </authorList>
    </citation>
    <scope>NUCLEOTIDE SEQUENCE</scope>
    <source>
        <strain evidence="9">N237</strain>
    </source>
</reference>
<organism evidence="9 10">
    <name type="scientific">Jatrophihabitans telluris</name>
    <dbReference type="NCBI Taxonomy" id="2038343"/>
    <lineage>
        <taxon>Bacteria</taxon>
        <taxon>Bacillati</taxon>
        <taxon>Actinomycetota</taxon>
        <taxon>Actinomycetes</taxon>
        <taxon>Jatrophihabitantales</taxon>
        <taxon>Jatrophihabitantaceae</taxon>
        <taxon>Jatrophihabitans</taxon>
    </lineage>
</organism>
<dbReference type="InterPro" id="IPR020846">
    <property type="entry name" value="MFS_dom"/>
</dbReference>
<feature type="transmembrane region" description="Helical" evidence="7">
    <location>
        <begin position="369"/>
        <end position="391"/>
    </location>
</feature>
<evidence type="ECO:0000256" key="4">
    <source>
        <dbReference type="ARBA" id="ARBA00022692"/>
    </source>
</evidence>
<dbReference type="Gene3D" id="1.20.1250.20">
    <property type="entry name" value="MFS general substrate transporter like domains"/>
    <property type="match status" value="1"/>
</dbReference>
<feature type="transmembrane region" description="Helical" evidence="7">
    <location>
        <begin position="62"/>
        <end position="82"/>
    </location>
</feature>
<feature type="transmembrane region" description="Helical" evidence="7">
    <location>
        <begin position="282"/>
        <end position="302"/>
    </location>
</feature>
<keyword evidence="10" id="KW-1185">Reference proteome</keyword>
<protein>
    <submittedName>
        <fullName evidence="9">MHS family MFS transporter</fullName>
    </submittedName>
</protein>
<evidence type="ECO:0000256" key="1">
    <source>
        <dbReference type="ARBA" id="ARBA00004651"/>
    </source>
</evidence>
<comment type="subcellular location">
    <subcellularLocation>
        <location evidence="1">Cell membrane</location>
        <topology evidence="1">Multi-pass membrane protein</topology>
    </subcellularLocation>
</comment>
<feature type="transmembrane region" description="Helical" evidence="7">
    <location>
        <begin position="403"/>
        <end position="422"/>
    </location>
</feature>
<dbReference type="CDD" id="cd17369">
    <property type="entry name" value="MFS_ShiA_like"/>
    <property type="match status" value="1"/>
</dbReference>